<dbReference type="Pfam" id="PF14420">
    <property type="entry name" value="Clr5"/>
    <property type="match status" value="1"/>
</dbReference>
<protein>
    <submittedName>
        <fullName evidence="3">Heat shock protein DnaJ</fullName>
    </submittedName>
</protein>
<feature type="domain" description="J" evidence="2">
    <location>
        <begin position="410"/>
        <end position="504"/>
    </location>
</feature>
<evidence type="ECO:0000313" key="4">
    <source>
        <dbReference type="Proteomes" id="UP000030816"/>
    </source>
</evidence>
<dbReference type="InterPro" id="IPR036869">
    <property type="entry name" value="J_dom_sf"/>
</dbReference>
<accession>A0A0B2WN42</accession>
<dbReference type="OrthoDB" id="5308957at2759"/>
<dbReference type="EMBL" id="AZHE01000024">
    <property type="protein sequence ID" value="KHN95343.1"/>
    <property type="molecule type" value="Genomic_DNA"/>
</dbReference>
<dbReference type="RefSeq" id="XP_040676409.1">
    <property type="nucleotide sequence ID" value="XM_040825645.1"/>
</dbReference>
<dbReference type="Pfam" id="PF00226">
    <property type="entry name" value="DnaJ"/>
    <property type="match status" value="1"/>
</dbReference>
<gene>
    <name evidence="3" type="ORF">MAM_06847</name>
</gene>
<dbReference type="STRING" id="1081103.A0A0B2WN42"/>
<reference evidence="3 4" key="1">
    <citation type="journal article" date="2014" name="Proc. Natl. Acad. Sci. U.S.A.">
        <title>Trajectory and genomic determinants of fungal-pathogen speciation and host adaptation.</title>
        <authorList>
            <person name="Hu X."/>
            <person name="Xiao G."/>
            <person name="Zheng P."/>
            <person name="Shang Y."/>
            <person name="Su Y."/>
            <person name="Zhang X."/>
            <person name="Liu X."/>
            <person name="Zhan S."/>
            <person name="St Leger R.J."/>
            <person name="Wang C."/>
        </authorList>
    </citation>
    <scope>NUCLEOTIDE SEQUENCE [LARGE SCALE GENOMIC DNA]</scope>
    <source>
        <strain evidence="3 4">ARSEF 1941</strain>
    </source>
</reference>
<dbReference type="SUPFAM" id="SSF46565">
    <property type="entry name" value="Chaperone J-domain"/>
    <property type="match status" value="1"/>
</dbReference>
<keyword evidence="3" id="KW-0346">Stress response</keyword>
<feature type="region of interest" description="Disordered" evidence="1">
    <location>
        <begin position="99"/>
        <end position="122"/>
    </location>
</feature>
<evidence type="ECO:0000259" key="2">
    <source>
        <dbReference type="PROSITE" id="PS50076"/>
    </source>
</evidence>
<feature type="compositionally biased region" description="Low complexity" evidence="1">
    <location>
        <begin position="99"/>
        <end position="112"/>
    </location>
</feature>
<name>A0A0B2WN42_METAS</name>
<proteinExistence type="predicted"/>
<dbReference type="PANTHER" id="PTHR38788:SF3">
    <property type="entry name" value="CLR5 DOMAIN-CONTAINING PROTEIN"/>
    <property type="match status" value="1"/>
</dbReference>
<feature type="region of interest" description="Disordered" evidence="1">
    <location>
        <begin position="1"/>
        <end position="32"/>
    </location>
</feature>
<keyword evidence="4" id="KW-1185">Reference proteome</keyword>
<dbReference type="AlphaFoldDB" id="A0A0B2WN42"/>
<dbReference type="InterPro" id="IPR025676">
    <property type="entry name" value="Clr5_dom"/>
</dbReference>
<evidence type="ECO:0000313" key="3">
    <source>
        <dbReference type="EMBL" id="KHN95343.1"/>
    </source>
</evidence>
<dbReference type="GeneID" id="63741302"/>
<dbReference type="PROSITE" id="PS50076">
    <property type="entry name" value="DNAJ_2"/>
    <property type="match status" value="1"/>
</dbReference>
<sequence length="654" mass="73046">MSQLPKLAPRPPGEAPLKPGKENPKEHTESEWEAQRAVIEQLYISQNRRLVDTMAVVLSRHGFAATEQMYKKRLKRWNLRKRAYRATSESAALASAAAASASDHAASSKPAAEVPRQTRDRIPQPACTTISRTTRLGPCAGLELVLDSARSWISCKLESGHVALDPMVQYLANPSRPPIQDSRTMYRTFELVFDLWHHGKGQLAGMAARRAFFILEFVLTADHPDLVWHILDTVYDMVDRCHTQLLGMFLAHAGELSRRRLPQEHPLVKILQQLTKCDYQTRSGREQVCHLLRSAWLRNVDILSDHIGALASTHLWLYEQLIWDGRTSLRKDCELASRREPMVTALAHLHRHAENDARVSNLDRLRIMALTLEYTQMDLGDGQKAEELATNLLNQTSVDMEASRSDARFHAYALKMLARLQEHRQDWAGAEENLRYAVEKREAAHGTGSDLRVIRDIAALKTHPDRVPIDSPERDTRTRKFQLVNDAYYTLSDATRRRDYDAQRRLFTPSAPDADPFQEADEGIPQQPGGAAGQGAYSWAWNFFNRHAAAHADDAERERTGDAQFSNVFEEMMREEGMAEDGSNAPTSKFWSLIGGLSGGALGFILANFPGMVAGAVAGNRLGAVRDAKGKSVYEVYSVLVGLGASAGRQGEAA</sequence>
<evidence type="ECO:0000256" key="1">
    <source>
        <dbReference type="SAM" id="MobiDB-lite"/>
    </source>
</evidence>
<organism evidence="3 4">
    <name type="scientific">Metarhizium album (strain ARSEF 1941)</name>
    <dbReference type="NCBI Taxonomy" id="1081103"/>
    <lineage>
        <taxon>Eukaryota</taxon>
        <taxon>Fungi</taxon>
        <taxon>Dikarya</taxon>
        <taxon>Ascomycota</taxon>
        <taxon>Pezizomycotina</taxon>
        <taxon>Sordariomycetes</taxon>
        <taxon>Hypocreomycetidae</taxon>
        <taxon>Hypocreales</taxon>
        <taxon>Clavicipitaceae</taxon>
        <taxon>Metarhizium</taxon>
    </lineage>
</organism>
<feature type="compositionally biased region" description="Basic and acidic residues" evidence="1">
    <location>
        <begin position="19"/>
        <end position="32"/>
    </location>
</feature>
<dbReference type="Gene3D" id="1.10.287.110">
    <property type="entry name" value="DnaJ domain"/>
    <property type="match status" value="1"/>
</dbReference>
<dbReference type="Proteomes" id="UP000030816">
    <property type="component" value="Unassembled WGS sequence"/>
</dbReference>
<feature type="region of interest" description="Disordered" evidence="1">
    <location>
        <begin position="507"/>
        <end position="533"/>
    </location>
</feature>
<dbReference type="HOGENOM" id="CLU_027728_0_0_1"/>
<dbReference type="InterPro" id="IPR001623">
    <property type="entry name" value="DnaJ_domain"/>
</dbReference>
<comment type="caution">
    <text evidence="3">The sequence shown here is derived from an EMBL/GenBank/DDBJ whole genome shotgun (WGS) entry which is preliminary data.</text>
</comment>
<dbReference type="CDD" id="cd06257">
    <property type="entry name" value="DnaJ"/>
    <property type="match status" value="1"/>
</dbReference>
<dbReference type="PANTHER" id="PTHR38788">
    <property type="entry name" value="CLR5 DOMAIN-CONTAINING PROTEIN"/>
    <property type="match status" value="1"/>
</dbReference>